<organism evidence="4 5">
    <name type="scientific">Anatilimnocola aggregata</name>
    <dbReference type="NCBI Taxonomy" id="2528021"/>
    <lineage>
        <taxon>Bacteria</taxon>
        <taxon>Pseudomonadati</taxon>
        <taxon>Planctomycetota</taxon>
        <taxon>Planctomycetia</taxon>
        <taxon>Pirellulales</taxon>
        <taxon>Pirellulaceae</taxon>
        <taxon>Anatilimnocola</taxon>
    </lineage>
</organism>
<feature type="compositionally biased region" description="Basic and acidic residues" evidence="1">
    <location>
        <begin position="234"/>
        <end position="255"/>
    </location>
</feature>
<dbReference type="Gene3D" id="2.60.120.560">
    <property type="entry name" value="Exo-inulinase, domain 1"/>
    <property type="match status" value="1"/>
</dbReference>
<dbReference type="InterPro" id="IPR010496">
    <property type="entry name" value="AL/BT2_dom"/>
</dbReference>
<evidence type="ECO:0000259" key="3">
    <source>
        <dbReference type="Pfam" id="PF06439"/>
    </source>
</evidence>
<evidence type="ECO:0000256" key="1">
    <source>
        <dbReference type="SAM" id="MobiDB-lite"/>
    </source>
</evidence>
<protein>
    <recommendedName>
        <fullName evidence="3">3-keto-alpha-glucoside-1,2-lyase/3-keto-2-hydroxy-glucal hydratase domain-containing protein</fullName>
    </recommendedName>
</protein>
<accession>A0A517Y4D3</accession>
<sequence precursor="true">MQRYFFALTLLAFSCPTITADDSSARQSLTKEEAAAGWKLLFDGESLKHWRGLGMDEVPDCWVAQEGCLKCVASGKKRNDLTTDQEFENFEFTFEWRFPNSKGNSGVKYRVQETKGNGYAFGPEYQCLTDSKGNDKFSTASLYGLFAPEGKELAPAGEFNQSKIVVDGNHWEHWLNGRKVVEVEFGSEAMNAAVEKSKFRGKGWAEHPRGRLVLQNHNTGVDFRNLKIRELPATKPAVKEAKADEEKPPKAEPKKAGPKKPKSKPKSKKPEPQQPTPADEKATPSPTDDSVKKSE</sequence>
<name>A0A517Y4D3_9BACT</name>
<keyword evidence="2" id="KW-0732">Signal</keyword>
<proteinExistence type="predicted"/>
<dbReference type="RefSeq" id="WP_145083389.1">
    <property type="nucleotide sequence ID" value="NZ_CP036274.1"/>
</dbReference>
<dbReference type="Proteomes" id="UP000315017">
    <property type="component" value="Chromosome"/>
</dbReference>
<dbReference type="KEGG" id="aagg:ETAA8_01380"/>
<feature type="region of interest" description="Disordered" evidence="1">
    <location>
        <begin position="234"/>
        <end position="295"/>
    </location>
</feature>
<dbReference type="PROSITE" id="PS51257">
    <property type="entry name" value="PROKAR_LIPOPROTEIN"/>
    <property type="match status" value="1"/>
</dbReference>
<evidence type="ECO:0000313" key="4">
    <source>
        <dbReference type="EMBL" id="QDU25077.1"/>
    </source>
</evidence>
<reference evidence="4 5" key="1">
    <citation type="submission" date="2019-02" db="EMBL/GenBank/DDBJ databases">
        <title>Deep-cultivation of Planctomycetes and their phenomic and genomic characterization uncovers novel biology.</title>
        <authorList>
            <person name="Wiegand S."/>
            <person name="Jogler M."/>
            <person name="Boedeker C."/>
            <person name="Pinto D."/>
            <person name="Vollmers J."/>
            <person name="Rivas-Marin E."/>
            <person name="Kohn T."/>
            <person name="Peeters S.H."/>
            <person name="Heuer A."/>
            <person name="Rast P."/>
            <person name="Oberbeckmann S."/>
            <person name="Bunk B."/>
            <person name="Jeske O."/>
            <person name="Meyerdierks A."/>
            <person name="Storesund J.E."/>
            <person name="Kallscheuer N."/>
            <person name="Luecker S."/>
            <person name="Lage O.M."/>
            <person name="Pohl T."/>
            <person name="Merkel B.J."/>
            <person name="Hornburger P."/>
            <person name="Mueller R.-W."/>
            <person name="Bruemmer F."/>
            <person name="Labrenz M."/>
            <person name="Spormann A.M."/>
            <person name="Op den Camp H."/>
            <person name="Overmann J."/>
            <person name="Amann R."/>
            <person name="Jetten M.S.M."/>
            <person name="Mascher T."/>
            <person name="Medema M.H."/>
            <person name="Devos D.P."/>
            <person name="Kaster A.-K."/>
            <person name="Ovreas L."/>
            <person name="Rohde M."/>
            <person name="Galperin M.Y."/>
            <person name="Jogler C."/>
        </authorList>
    </citation>
    <scope>NUCLEOTIDE SEQUENCE [LARGE SCALE GENOMIC DNA]</scope>
    <source>
        <strain evidence="4 5">ETA_A8</strain>
    </source>
</reference>
<feature type="chain" id="PRO_5021926059" description="3-keto-alpha-glucoside-1,2-lyase/3-keto-2-hydroxy-glucal hydratase domain-containing protein" evidence="2">
    <location>
        <begin position="21"/>
        <end position="295"/>
    </location>
</feature>
<dbReference type="GO" id="GO:0016787">
    <property type="term" value="F:hydrolase activity"/>
    <property type="evidence" value="ECO:0007669"/>
    <property type="project" value="InterPro"/>
</dbReference>
<dbReference type="OrthoDB" id="9814708at2"/>
<evidence type="ECO:0000256" key="2">
    <source>
        <dbReference type="SAM" id="SignalP"/>
    </source>
</evidence>
<feature type="domain" description="3-keto-alpha-glucoside-1,2-lyase/3-keto-2-hydroxy-glucal hydratase" evidence="3">
    <location>
        <begin position="37"/>
        <end position="229"/>
    </location>
</feature>
<dbReference type="Pfam" id="PF06439">
    <property type="entry name" value="3keto-disac_hyd"/>
    <property type="match status" value="1"/>
</dbReference>
<dbReference type="AlphaFoldDB" id="A0A517Y4D3"/>
<feature type="signal peptide" evidence="2">
    <location>
        <begin position="1"/>
        <end position="20"/>
    </location>
</feature>
<evidence type="ECO:0000313" key="5">
    <source>
        <dbReference type="Proteomes" id="UP000315017"/>
    </source>
</evidence>
<dbReference type="EMBL" id="CP036274">
    <property type="protein sequence ID" value="QDU25077.1"/>
    <property type="molecule type" value="Genomic_DNA"/>
</dbReference>
<feature type="compositionally biased region" description="Basic residues" evidence="1">
    <location>
        <begin position="256"/>
        <end position="267"/>
    </location>
</feature>
<gene>
    <name evidence="4" type="ORF">ETAA8_01380</name>
</gene>
<keyword evidence="5" id="KW-1185">Reference proteome</keyword>